<proteinExistence type="predicted"/>
<dbReference type="InterPro" id="IPR029058">
    <property type="entry name" value="AB_hydrolase_fold"/>
</dbReference>
<evidence type="ECO:0000256" key="2">
    <source>
        <dbReference type="ARBA" id="ARBA00022729"/>
    </source>
</evidence>
<feature type="chain" id="PRO_5039229282" evidence="5">
    <location>
        <begin position="21"/>
        <end position="427"/>
    </location>
</feature>
<dbReference type="EMBL" id="LK056689">
    <property type="protein sequence ID" value="CDR88945.1"/>
    <property type="molecule type" value="Genomic_DNA"/>
</dbReference>
<dbReference type="OrthoDB" id="2425929at2759"/>
<dbReference type="InterPro" id="IPR050955">
    <property type="entry name" value="Plant_Biomass_Hydrol_Est"/>
</dbReference>
<dbReference type="GO" id="GO:0005576">
    <property type="term" value="C:extracellular region"/>
    <property type="evidence" value="ECO:0007669"/>
    <property type="project" value="InterPro"/>
</dbReference>
<feature type="signal peptide" evidence="5">
    <location>
        <begin position="1"/>
        <end position="20"/>
    </location>
</feature>
<evidence type="ECO:0000256" key="1">
    <source>
        <dbReference type="ARBA" id="ARBA00022487"/>
    </source>
</evidence>
<organism evidence="6">
    <name type="scientific">Sporisorium scitamineum</name>
    <dbReference type="NCBI Taxonomy" id="49012"/>
    <lineage>
        <taxon>Eukaryota</taxon>
        <taxon>Fungi</taxon>
        <taxon>Dikarya</taxon>
        <taxon>Basidiomycota</taxon>
        <taxon>Ustilaginomycotina</taxon>
        <taxon>Ustilaginomycetes</taxon>
        <taxon>Ustilaginales</taxon>
        <taxon>Ustilaginaceae</taxon>
        <taxon>Sporisorium</taxon>
    </lineage>
</organism>
<dbReference type="AlphaFoldDB" id="A0A127Z5C7"/>
<dbReference type="Pfam" id="PF10503">
    <property type="entry name" value="Esterase_PHB"/>
    <property type="match status" value="1"/>
</dbReference>
<dbReference type="Gene3D" id="3.40.50.1820">
    <property type="entry name" value="alpha/beta hydrolase"/>
    <property type="match status" value="1"/>
</dbReference>
<dbReference type="PANTHER" id="PTHR43037">
    <property type="entry name" value="UNNAMED PRODUCT-RELATED"/>
    <property type="match status" value="1"/>
</dbReference>
<keyword evidence="3" id="KW-0378">Hydrolase</keyword>
<accession>A0A127Z5C7</accession>
<reference evidence="6" key="1">
    <citation type="submission" date="2014-06" db="EMBL/GenBank/DDBJ databases">
        <authorList>
            <person name="Ju J."/>
            <person name="Zhang J."/>
        </authorList>
    </citation>
    <scope>NUCLEOTIDE SEQUENCE</scope>
    <source>
        <strain evidence="6">SscI8</strain>
    </source>
</reference>
<name>A0A127Z5C7_9BASI</name>
<protein>
    <submittedName>
        <fullName evidence="6">Related to acetylxylan esterase</fullName>
    </submittedName>
</protein>
<dbReference type="SUPFAM" id="SSF53474">
    <property type="entry name" value="alpha/beta-Hydrolases"/>
    <property type="match status" value="1"/>
</dbReference>
<dbReference type="InterPro" id="IPR010126">
    <property type="entry name" value="Esterase_phb"/>
</dbReference>
<dbReference type="PANTHER" id="PTHR43037:SF5">
    <property type="entry name" value="FERULOYL ESTERASE"/>
    <property type="match status" value="1"/>
</dbReference>
<evidence type="ECO:0000256" key="4">
    <source>
        <dbReference type="SAM" id="MobiDB-lite"/>
    </source>
</evidence>
<dbReference type="GO" id="GO:0052689">
    <property type="term" value="F:carboxylic ester hydrolase activity"/>
    <property type="evidence" value="ECO:0007669"/>
    <property type="project" value="UniProtKB-KW"/>
</dbReference>
<evidence type="ECO:0000256" key="5">
    <source>
        <dbReference type="SAM" id="SignalP"/>
    </source>
</evidence>
<evidence type="ECO:0000313" key="6">
    <source>
        <dbReference type="EMBL" id="CDR88945.1"/>
    </source>
</evidence>
<evidence type="ECO:0000256" key="3">
    <source>
        <dbReference type="ARBA" id="ARBA00022801"/>
    </source>
</evidence>
<gene>
    <name evidence="6" type="ORF">SPSC_05777</name>
</gene>
<keyword evidence="2 5" id="KW-0732">Signal</keyword>
<feature type="region of interest" description="Disordered" evidence="4">
    <location>
        <begin position="55"/>
        <end position="88"/>
    </location>
</feature>
<sequence>MRSFVSLVATSLLLASNSFAQVPPWANGQSAPYAVDPLASTENWRPLPGPKMPLDNGAGGGGWRPFGAPPGPGWSGSVQPGQGGPIPGMPGQAGNMPGMPGQAGNMPGMPGQAGNMPGMPSGASGGGQAGGAPGMPAIPGGASGSVQGGSKCQLKQETDFPGVPTKATMWTYVPKSFKEGNPIVVALHHCGGSASGFFQEMSGLGWAKMADDKGFLMIFAGSPEGSKGCWDVSSAASLKHDGGGDTQTIANMVKFAKKKYGAGDGVYLTGQSSGAMMTQLLSAVYPEDFVAGAAFSGVPAGCFRTEKPIGADWNNTCTGGTLNEPVSYWTQQAKDMYAGYSGSYPKMMLVHGTNDPILHYNDHREATKQWCGLHGFDPENPTKKEVLPSLPNYEASSYGSAVVAITAKGVTHDNPAKADLACNFFGL</sequence>
<keyword evidence="1" id="KW-0719">Serine esterase</keyword>